<dbReference type="EMBL" id="JARK01001339">
    <property type="protein sequence ID" value="EYC32444.1"/>
    <property type="molecule type" value="Genomic_DNA"/>
</dbReference>
<keyword evidence="2" id="KW-1185">Reference proteome</keyword>
<accession>A0A016VXX5</accession>
<organism evidence="1 2">
    <name type="scientific">Ancylostoma ceylanicum</name>
    <dbReference type="NCBI Taxonomy" id="53326"/>
    <lineage>
        <taxon>Eukaryota</taxon>
        <taxon>Metazoa</taxon>
        <taxon>Ecdysozoa</taxon>
        <taxon>Nematoda</taxon>
        <taxon>Chromadorea</taxon>
        <taxon>Rhabditida</taxon>
        <taxon>Rhabditina</taxon>
        <taxon>Rhabditomorpha</taxon>
        <taxon>Strongyloidea</taxon>
        <taxon>Ancylostomatidae</taxon>
        <taxon>Ancylostomatinae</taxon>
        <taxon>Ancylostoma</taxon>
    </lineage>
</organism>
<evidence type="ECO:0000313" key="1">
    <source>
        <dbReference type="EMBL" id="EYC32444.1"/>
    </source>
</evidence>
<comment type="caution">
    <text evidence="1">The sequence shown here is derived from an EMBL/GenBank/DDBJ whole genome shotgun (WGS) entry which is preliminary data.</text>
</comment>
<sequence length="77" mass="8520">MNEISPDSIKGMGPVGCLYIEEEETGRRRWTRMRGDAAGLGRLPEGVIMLSKGSTFAATVRRRLKVGKRLESGPTVW</sequence>
<evidence type="ECO:0000313" key="2">
    <source>
        <dbReference type="Proteomes" id="UP000024635"/>
    </source>
</evidence>
<dbReference type="AlphaFoldDB" id="A0A016VXX5"/>
<name>A0A016VXX5_9BILA</name>
<gene>
    <name evidence="1" type="primary">Acey_s0003.g1579</name>
    <name evidence="1" type="ORF">Y032_0003g1579</name>
</gene>
<proteinExistence type="predicted"/>
<protein>
    <submittedName>
        <fullName evidence="1">Uncharacterized protein</fullName>
    </submittedName>
</protein>
<reference evidence="2" key="1">
    <citation type="journal article" date="2015" name="Nat. Genet.">
        <title>The genome and transcriptome of the zoonotic hookworm Ancylostoma ceylanicum identify infection-specific gene families.</title>
        <authorList>
            <person name="Schwarz E.M."/>
            <person name="Hu Y."/>
            <person name="Antoshechkin I."/>
            <person name="Miller M.M."/>
            <person name="Sternberg P.W."/>
            <person name="Aroian R.V."/>
        </authorList>
    </citation>
    <scope>NUCLEOTIDE SEQUENCE</scope>
    <source>
        <strain evidence="2">HY135</strain>
    </source>
</reference>
<dbReference type="Proteomes" id="UP000024635">
    <property type="component" value="Unassembled WGS sequence"/>
</dbReference>